<feature type="compositionally biased region" description="Pro residues" evidence="1">
    <location>
        <begin position="82"/>
        <end position="91"/>
    </location>
</feature>
<dbReference type="AlphaFoldDB" id="A0A2T7DW64"/>
<protein>
    <submittedName>
        <fullName evidence="2">Uncharacterized protein</fullName>
    </submittedName>
</protein>
<dbReference type="Gramene" id="PUZ59820">
    <property type="protein sequence ID" value="PUZ59820"/>
    <property type="gene ID" value="GQ55_4G073600"/>
</dbReference>
<evidence type="ECO:0000256" key="1">
    <source>
        <dbReference type="SAM" id="MobiDB-lite"/>
    </source>
</evidence>
<dbReference type="EMBL" id="CM009752">
    <property type="protein sequence ID" value="PUZ59820.1"/>
    <property type="molecule type" value="Genomic_DNA"/>
</dbReference>
<name>A0A2T7DW64_9POAL</name>
<feature type="compositionally biased region" description="Low complexity" evidence="1">
    <location>
        <begin position="17"/>
        <end position="53"/>
    </location>
</feature>
<feature type="region of interest" description="Disordered" evidence="1">
    <location>
        <begin position="17"/>
        <end position="110"/>
    </location>
</feature>
<evidence type="ECO:0000313" key="2">
    <source>
        <dbReference type="EMBL" id="PUZ59820.1"/>
    </source>
</evidence>
<organism evidence="2 3">
    <name type="scientific">Panicum hallii var. hallii</name>
    <dbReference type="NCBI Taxonomy" id="1504633"/>
    <lineage>
        <taxon>Eukaryota</taxon>
        <taxon>Viridiplantae</taxon>
        <taxon>Streptophyta</taxon>
        <taxon>Embryophyta</taxon>
        <taxon>Tracheophyta</taxon>
        <taxon>Spermatophyta</taxon>
        <taxon>Magnoliopsida</taxon>
        <taxon>Liliopsida</taxon>
        <taxon>Poales</taxon>
        <taxon>Poaceae</taxon>
        <taxon>PACMAD clade</taxon>
        <taxon>Panicoideae</taxon>
        <taxon>Panicodae</taxon>
        <taxon>Paniceae</taxon>
        <taxon>Panicinae</taxon>
        <taxon>Panicum</taxon>
        <taxon>Panicum sect. Panicum</taxon>
    </lineage>
</organism>
<feature type="compositionally biased region" description="Basic residues" evidence="1">
    <location>
        <begin position="67"/>
        <end position="79"/>
    </location>
</feature>
<gene>
    <name evidence="2" type="ORF">GQ55_4G073600</name>
</gene>
<accession>A0A2T7DW64</accession>
<sequence length="110" mass="12223">MDHALLPCEQEGTLPRTWRTATIATATSTRRFSRGRAASSSAAAARRVPTTTAPERSPYRCASRCRQCPRRRTARRRSSSPRPGPTTPARPPRYERTLSRARSIDLPACS</sequence>
<evidence type="ECO:0000313" key="3">
    <source>
        <dbReference type="Proteomes" id="UP000244336"/>
    </source>
</evidence>
<proteinExistence type="predicted"/>
<dbReference type="Proteomes" id="UP000244336">
    <property type="component" value="Chromosome 4"/>
</dbReference>
<reference evidence="2 3" key="1">
    <citation type="submission" date="2018-04" db="EMBL/GenBank/DDBJ databases">
        <title>WGS assembly of Panicum hallii var. hallii HAL2.</title>
        <authorList>
            <person name="Lovell J."/>
            <person name="Jenkins J."/>
            <person name="Lowry D."/>
            <person name="Mamidi S."/>
            <person name="Sreedasyam A."/>
            <person name="Weng X."/>
            <person name="Barry K."/>
            <person name="Bonette J."/>
            <person name="Campitelli B."/>
            <person name="Daum C."/>
            <person name="Gordon S."/>
            <person name="Gould B."/>
            <person name="Lipzen A."/>
            <person name="MacQueen A."/>
            <person name="Palacio-Mejia J."/>
            <person name="Plott C."/>
            <person name="Shakirov E."/>
            <person name="Shu S."/>
            <person name="Yoshinaga Y."/>
            <person name="Zane M."/>
            <person name="Rokhsar D."/>
            <person name="Grimwood J."/>
            <person name="Schmutz J."/>
            <person name="Juenger T."/>
        </authorList>
    </citation>
    <scope>NUCLEOTIDE SEQUENCE [LARGE SCALE GENOMIC DNA]</scope>
    <source>
        <strain evidence="3">cv. HAL2</strain>
    </source>
</reference>
<keyword evidence="3" id="KW-1185">Reference proteome</keyword>